<dbReference type="GO" id="GO:0061702">
    <property type="term" value="C:canonical inflammasome complex"/>
    <property type="evidence" value="ECO:0007669"/>
    <property type="project" value="TreeGrafter"/>
</dbReference>
<evidence type="ECO:0000256" key="1">
    <source>
        <dbReference type="ARBA" id="ARBA00004514"/>
    </source>
</evidence>
<keyword evidence="2" id="KW-0963">Cytoplasm</keyword>
<accession>A0A6G0I439</accession>
<dbReference type="PROSITE" id="PS51830">
    <property type="entry name" value="FIIND"/>
    <property type="match status" value="1"/>
</dbReference>
<feature type="domain" description="CARD" evidence="6">
    <location>
        <begin position="133"/>
        <end position="218"/>
    </location>
</feature>
<dbReference type="PROSITE" id="PS50209">
    <property type="entry name" value="CARD"/>
    <property type="match status" value="1"/>
</dbReference>
<evidence type="ECO:0000256" key="3">
    <source>
        <dbReference type="ARBA" id="ARBA00022588"/>
    </source>
</evidence>
<keyword evidence="5" id="KW-0395">Inflammatory response</keyword>
<dbReference type="InterPro" id="IPR025307">
    <property type="entry name" value="FIIND_dom"/>
</dbReference>
<proteinExistence type="predicted"/>
<evidence type="ECO:0000256" key="2">
    <source>
        <dbReference type="ARBA" id="ARBA00022490"/>
    </source>
</evidence>
<dbReference type="PANTHER" id="PTHR46985">
    <property type="entry name" value="NACHT, LRR AND PYD DOMAINS-CONTAINING PROTEIN 1"/>
    <property type="match status" value="1"/>
</dbReference>
<keyword evidence="9" id="KW-1185">Reference proteome</keyword>
<dbReference type="Pfam" id="PF00619">
    <property type="entry name" value="CARD"/>
    <property type="match status" value="1"/>
</dbReference>
<keyword evidence="4" id="KW-0391">Immunity</keyword>
<comment type="caution">
    <text evidence="8">The sequence shown here is derived from an EMBL/GenBank/DDBJ whole genome shotgun (WGS) entry which is preliminary data.</text>
</comment>
<dbReference type="Pfam" id="PF23679">
    <property type="entry name" value="UPA-FIIND"/>
    <property type="match status" value="1"/>
</dbReference>
<evidence type="ECO:0000259" key="6">
    <source>
        <dbReference type="PROSITE" id="PS50209"/>
    </source>
</evidence>
<evidence type="ECO:0000313" key="8">
    <source>
        <dbReference type="EMBL" id="KAE8286041.1"/>
    </source>
</evidence>
<reference evidence="8 9" key="1">
    <citation type="submission" date="2019-07" db="EMBL/GenBank/DDBJ databases">
        <title>Chromosome genome assembly for large yellow croaker.</title>
        <authorList>
            <person name="Xiao S."/>
        </authorList>
    </citation>
    <scope>NUCLEOTIDE SEQUENCE [LARGE SCALE GENOMIC DNA]</scope>
    <source>
        <strain evidence="8">JMULYC20181020</strain>
        <tissue evidence="8">Muscle</tissue>
    </source>
</reference>
<organism evidence="8 9">
    <name type="scientific">Larimichthys crocea</name>
    <name type="common">Large yellow croaker</name>
    <name type="synonym">Pseudosciaena crocea</name>
    <dbReference type="NCBI Taxonomy" id="215358"/>
    <lineage>
        <taxon>Eukaryota</taxon>
        <taxon>Metazoa</taxon>
        <taxon>Chordata</taxon>
        <taxon>Craniata</taxon>
        <taxon>Vertebrata</taxon>
        <taxon>Euteleostomi</taxon>
        <taxon>Actinopterygii</taxon>
        <taxon>Neopterygii</taxon>
        <taxon>Teleostei</taxon>
        <taxon>Neoteleostei</taxon>
        <taxon>Acanthomorphata</taxon>
        <taxon>Eupercaria</taxon>
        <taxon>Sciaenidae</taxon>
        <taxon>Larimichthys</taxon>
    </lineage>
</organism>
<dbReference type="InterPro" id="IPR051249">
    <property type="entry name" value="NLRP_Inflammasome"/>
</dbReference>
<dbReference type="GO" id="GO:0042981">
    <property type="term" value="P:regulation of apoptotic process"/>
    <property type="evidence" value="ECO:0007669"/>
    <property type="project" value="InterPro"/>
</dbReference>
<dbReference type="AlphaFoldDB" id="A0A6G0I439"/>
<sequence length="223" mass="25968">MNCKVLIYKTSKAFLTLHVYLIPRDPALQETMKNKALSMGYKMIHKPYPEKSLKMRERFILTADKDGAEIYPETLKLVYESSDPNFFEVFIENPDSNFQLTLRHETGPVWTSVIRKNDYQNTGDTLMMFDKELDKVRSRLVEKMSRQVIKQLLDDLLKDGVLNDEEKDSILQENSTSSDRARCLIDMVKKKGQEASRKLFTHLQERDPTLSTELELPGWTDVL</sequence>
<dbReference type="CDD" id="cd08325">
    <property type="entry name" value="CARD_CASP1-like"/>
    <property type="match status" value="1"/>
</dbReference>
<name>A0A6G0I439_LARCR</name>
<comment type="subcellular location">
    <subcellularLocation>
        <location evidence="1">Cytoplasm</location>
        <location evidence="1">Cytosol</location>
    </subcellularLocation>
</comment>
<dbReference type="Gene3D" id="1.10.533.10">
    <property type="entry name" value="Death Domain, Fas"/>
    <property type="match status" value="1"/>
</dbReference>
<dbReference type="GO" id="GO:0006954">
    <property type="term" value="P:inflammatory response"/>
    <property type="evidence" value="ECO:0007669"/>
    <property type="project" value="UniProtKB-KW"/>
</dbReference>
<dbReference type="InterPro" id="IPR011029">
    <property type="entry name" value="DEATH-like_dom_sf"/>
</dbReference>
<protein>
    <submittedName>
        <fullName evidence="8">Caspase recruitment domain-containing protein 18 Caspase-1 inhibitor Iceberg</fullName>
    </submittedName>
</protein>
<dbReference type="SMART" id="SM00114">
    <property type="entry name" value="CARD"/>
    <property type="match status" value="1"/>
</dbReference>
<feature type="domain" description="FIIND" evidence="7">
    <location>
        <begin position="1"/>
        <end position="128"/>
    </location>
</feature>
<dbReference type="PANTHER" id="PTHR46985:SF4">
    <property type="entry name" value="CASPASE RECRUITMENT DOMAIN-CONTAINING PROTEIN 8"/>
    <property type="match status" value="1"/>
</dbReference>
<dbReference type="GO" id="GO:0045087">
    <property type="term" value="P:innate immune response"/>
    <property type="evidence" value="ECO:0007669"/>
    <property type="project" value="UniProtKB-KW"/>
</dbReference>
<evidence type="ECO:0000256" key="4">
    <source>
        <dbReference type="ARBA" id="ARBA00022859"/>
    </source>
</evidence>
<evidence type="ECO:0000313" key="9">
    <source>
        <dbReference type="Proteomes" id="UP000424527"/>
    </source>
</evidence>
<keyword evidence="3" id="KW-0399">Innate immunity</keyword>
<dbReference type="Proteomes" id="UP000424527">
    <property type="component" value="Unassembled WGS sequence"/>
</dbReference>
<dbReference type="InterPro" id="IPR001315">
    <property type="entry name" value="CARD"/>
</dbReference>
<evidence type="ECO:0000256" key="5">
    <source>
        <dbReference type="ARBA" id="ARBA00023198"/>
    </source>
</evidence>
<dbReference type="SUPFAM" id="SSF47986">
    <property type="entry name" value="DEATH domain"/>
    <property type="match status" value="1"/>
</dbReference>
<dbReference type="EMBL" id="REGW02000015">
    <property type="protein sequence ID" value="KAE8286041.1"/>
    <property type="molecule type" value="Genomic_DNA"/>
</dbReference>
<evidence type="ECO:0000259" key="7">
    <source>
        <dbReference type="PROSITE" id="PS51830"/>
    </source>
</evidence>
<gene>
    <name evidence="8" type="ORF">D5F01_LYC15721</name>
</gene>